<evidence type="ECO:0000313" key="2">
    <source>
        <dbReference type="Proteomes" id="UP000784294"/>
    </source>
</evidence>
<organism evidence="1 2">
    <name type="scientific">Protopolystoma xenopodis</name>
    <dbReference type="NCBI Taxonomy" id="117903"/>
    <lineage>
        <taxon>Eukaryota</taxon>
        <taxon>Metazoa</taxon>
        <taxon>Spiralia</taxon>
        <taxon>Lophotrochozoa</taxon>
        <taxon>Platyhelminthes</taxon>
        <taxon>Monogenea</taxon>
        <taxon>Polyopisthocotylea</taxon>
        <taxon>Polystomatidea</taxon>
        <taxon>Polystomatidae</taxon>
        <taxon>Protopolystoma</taxon>
    </lineage>
</organism>
<comment type="caution">
    <text evidence="1">The sequence shown here is derived from an EMBL/GenBank/DDBJ whole genome shotgun (WGS) entry which is preliminary data.</text>
</comment>
<name>A0A448WN87_9PLAT</name>
<proteinExistence type="predicted"/>
<sequence>MPGDIGRIPIISLSSCKSLTDILPELPLPQPTHASIAARNILFDQKITEDAYRCVNSREDELINQLVLALGSTSTDSM</sequence>
<dbReference type="EMBL" id="CAAALY010025824">
    <property type="protein sequence ID" value="VEL15762.1"/>
    <property type="molecule type" value="Genomic_DNA"/>
</dbReference>
<gene>
    <name evidence="1" type="ORF">PXEA_LOCUS9202</name>
</gene>
<accession>A0A448WN87</accession>
<protein>
    <submittedName>
        <fullName evidence="1">Uncharacterized protein</fullName>
    </submittedName>
</protein>
<evidence type="ECO:0000313" key="1">
    <source>
        <dbReference type="EMBL" id="VEL15762.1"/>
    </source>
</evidence>
<dbReference type="Proteomes" id="UP000784294">
    <property type="component" value="Unassembled WGS sequence"/>
</dbReference>
<dbReference type="OrthoDB" id="418242at2759"/>
<keyword evidence="2" id="KW-1185">Reference proteome</keyword>
<reference evidence="1" key="1">
    <citation type="submission" date="2018-11" db="EMBL/GenBank/DDBJ databases">
        <authorList>
            <consortium name="Pathogen Informatics"/>
        </authorList>
    </citation>
    <scope>NUCLEOTIDE SEQUENCE</scope>
</reference>
<dbReference type="AlphaFoldDB" id="A0A448WN87"/>